<dbReference type="EMBL" id="AYSA01000390">
    <property type="protein sequence ID" value="ESZ92374.1"/>
    <property type="molecule type" value="Genomic_DNA"/>
</dbReference>
<accession>W9CC15</accession>
<feature type="signal peptide" evidence="2">
    <location>
        <begin position="1"/>
        <end position="18"/>
    </location>
</feature>
<name>W9CC15_SCLBF</name>
<keyword evidence="4" id="KW-1185">Reference proteome</keyword>
<dbReference type="AlphaFoldDB" id="W9CC15"/>
<evidence type="ECO:0000256" key="2">
    <source>
        <dbReference type="SAM" id="SignalP"/>
    </source>
</evidence>
<feature type="chain" id="PRO_5004918283" description="GPI anchored protein" evidence="2">
    <location>
        <begin position="19"/>
        <end position="218"/>
    </location>
</feature>
<proteinExistence type="predicted"/>
<protein>
    <recommendedName>
        <fullName evidence="5">GPI anchored protein</fullName>
    </recommendedName>
</protein>
<evidence type="ECO:0008006" key="5">
    <source>
        <dbReference type="Google" id="ProtNLM"/>
    </source>
</evidence>
<organism evidence="3 4">
    <name type="scientific">Sclerotinia borealis (strain F-4128)</name>
    <dbReference type="NCBI Taxonomy" id="1432307"/>
    <lineage>
        <taxon>Eukaryota</taxon>
        <taxon>Fungi</taxon>
        <taxon>Dikarya</taxon>
        <taxon>Ascomycota</taxon>
        <taxon>Pezizomycotina</taxon>
        <taxon>Leotiomycetes</taxon>
        <taxon>Helotiales</taxon>
        <taxon>Sclerotiniaceae</taxon>
        <taxon>Sclerotinia</taxon>
    </lineage>
</organism>
<feature type="region of interest" description="Disordered" evidence="1">
    <location>
        <begin position="43"/>
        <end position="70"/>
    </location>
</feature>
<evidence type="ECO:0000313" key="3">
    <source>
        <dbReference type="EMBL" id="ESZ92374.1"/>
    </source>
</evidence>
<reference evidence="3 4" key="1">
    <citation type="journal article" date="2014" name="Genome Announc.">
        <title>Draft genome sequence of Sclerotinia borealis, a psychrophilic plant pathogenic fungus.</title>
        <authorList>
            <person name="Mardanov A.V."/>
            <person name="Beletsky A.V."/>
            <person name="Kadnikov V.V."/>
            <person name="Ignatov A.N."/>
            <person name="Ravin N.V."/>
        </authorList>
    </citation>
    <scope>NUCLEOTIDE SEQUENCE [LARGE SCALE GENOMIC DNA]</scope>
    <source>
        <strain evidence="4">F-4157</strain>
    </source>
</reference>
<gene>
    <name evidence="3" type="ORF">SBOR_7229</name>
</gene>
<sequence length="218" mass="20653">MQLPSLLLIPFLAHLTNAQSFPFPSIPDPASFAASPDFANGQSSSSNSFSSSSSSFSDGQGSSSSSHVSTTCDANAKCETHVNGFVNGTAVGVATLVTSTVRRVATSTSSGVGGTACGSASGNASGTLTGSGSGSEQTAGPVGGGGGGLLGGNANLATSGTAGSTVVVTGVPPTGISAGVSTGAAKLEEGSSGAGRVGGGMERIIMLALGIAMGAFIL</sequence>
<comment type="caution">
    <text evidence="3">The sequence shown here is derived from an EMBL/GenBank/DDBJ whole genome shotgun (WGS) entry which is preliminary data.</text>
</comment>
<keyword evidence="2" id="KW-0732">Signal</keyword>
<dbReference type="HOGENOM" id="CLU_1402219_0_0_1"/>
<dbReference type="Proteomes" id="UP000019487">
    <property type="component" value="Unassembled WGS sequence"/>
</dbReference>
<evidence type="ECO:0000256" key="1">
    <source>
        <dbReference type="SAM" id="MobiDB-lite"/>
    </source>
</evidence>
<feature type="region of interest" description="Disordered" evidence="1">
    <location>
        <begin position="123"/>
        <end position="146"/>
    </location>
</feature>
<feature type="compositionally biased region" description="Low complexity" evidence="1">
    <location>
        <begin position="43"/>
        <end position="66"/>
    </location>
</feature>
<dbReference type="OrthoDB" id="3546214at2759"/>
<evidence type="ECO:0000313" key="4">
    <source>
        <dbReference type="Proteomes" id="UP000019487"/>
    </source>
</evidence>